<evidence type="ECO:0000256" key="2">
    <source>
        <dbReference type="ARBA" id="ARBA00005080"/>
    </source>
</evidence>
<dbReference type="GO" id="GO:0003934">
    <property type="term" value="F:GTP cyclohydrolase I activity"/>
    <property type="evidence" value="ECO:0007669"/>
    <property type="project" value="UniProtKB-EC"/>
</dbReference>
<comment type="pathway">
    <text evidence="2">Cofactor biosynthesis; 7,8-dihydroneopterin triphosphate biosynthesis; 7,8-dihydroneopterin triphosphate from GTP: step 1/1.</text>
</comment>
<evidence type="ECO:0000259" key="8">
    <source>
        <dbReference type="Pfam" id="PF01227"/>
    </source>
</evidence>
<dbReference type="Pfam" id="PF01227">
    <property type="entry name" value="GTP_cyclohydroI"/>
    <property type="match status" value="1"/>
</dbReference>
<dbReference type="InterPro" id="IPR043133">
    <property type="entry name" value="GTP-CH-I_C/QueF"/>
</dbReference>
<keyword evidence="5" id="KW-0554">One-carbon metabolism</keyword>
<sequence length="202" mass="21509">MSLIEKNAPLFVQEIDRERAASAVRDLLTAVGEDTNRRGLQRTPERVADLLISMLSGVGVDPASALGAPVLLDDAEAIGDVVGLTGIRFSSLCEHHLLPFEGTVDIWYAPREHLAGLSRLASAVEVAARRPQLQERLGSDLANAVMAVLRPHGVCVRIEATHGCVSHMEPRASEARAVTIAKIGVVPGLMLETAEARVSTAP</sequence>
<keyword evidence="6 9" id="KW-0378">Hydrolase</keyword>
<reference evidence="9 10" key="1">
    <citation type="submission" date="2023-07" db="EMBL/GenBank/DDBJ databases">
        <title>Comparative genomics of wheat-associated soil bacteria to identify genetic determinants of phenazine resistance.</title>
        <authorList>
            <person name="Mouncey N."/>
        </authorList>
    </citation>
    <scope>NUCLEOTIDE SEQUENCE [LARGE SCALE GENOMIC DNA]</scope>
    <source>
        <strain evidence="9 10">W2I7</strain>
    </source>
</reference>
<comment type="caution">
    <text evidence="9">The sequence shown here is derived from an EMBL/GenBank/DDBJ whole genome shotgun (WGS) entry which is preliminary data.</text>
</comment>
<dbReference type="PANTHER" id="PTHR11109:SF7">
    <property type="entry name" value="GTP CYCLOHYDROLASE 1"/>
    <property type="match status" value="1"/>
</dbReference>
<dbReference type="NCBIfam" id="NF006826">
    <property type="entry name" value="PRK09347.1-3"/>
    <property type="match status" value="1"/>
</dbReference>
<accession>A0ABU0P7H1</accession>
<name>A0ABU0P7H1_9MICO</name>
<dbReference type="RefSeq" id="WP_307359861.1">
    <property type="nucleotide sequence ID" value="NZ_JAUSXK010000001.1"/>
</dbReference>
<dbReference type="Gene3D" id="1.10.286.10">
    <property type="match status" value="1"/>
</dbReference>
<keyword evidence="10" id="KW-1185">Reference proteome</keyword>
<evidence type="ECO:0000313" key="10">
    <source>
        <dbReference type="Proteomes" id="UP001239085"/>
    </source>
</evidence>
<dbReference type="PANTHER" id="PTHR11109">
    <property type="entry name" value="GTP CYCLOHYDROLASE I"/>
    <property type="match status" value="1"/>
</dbReference>
<evidence type="ECO:0000256" key="6">
    <source>
        <dbReference type="ARBA" id="ARBA00022801"/>
    </source>
</evidence>
<proteinExistence type="predicted"/>
<protein>
    <recommendedName>
        <fullName evidence="4">GTP cyclohydrolase 1</fullName>
        <ecNumber evidence="3">3.5.4.16</ecNumber>
    </recommendedName>
    <alternativeName>
        <fullName evidence="7">GTP cyclohydrolase I</fullName>
    </alternativeName>
</protein>
<evidence type="ECO:0000256" key="4">
    <source>
        <dbReference type="ARBA" id="ARBA00017272"/>
    </source>
</evidence>
<gene>
    <name evidence="9" type="ORF">QFZ46_001423</name>
</gene>
<organism evidence="9 10">
    <name type="scientific">Microbacterium murale</name>
    <dbReference type="NCBI Taxonomy" id="1081040"/>
    <lineage>
        <taxon>Bacteria</taxon>
        <taxon>Bacillati</taxon>
        <taxon>Actinomycetota</taxon>
        <taxon>Actinomycetes</taxon>
        <taxon>Micrococcales</taxon>
        <taxon>Microbacteriaceae</taxon>
        <taxon>Microbacterium</taxon>
    </lineage>
</organism>
<dbReference type="Proteomes" id="UP001239085">
    <property type="component" value="Unassembled WGS sequence"/>
</dbReference>
<feature type="domain" description="GTP cyclohydrolase I" evidence="8">
    <location>
        <begin position="21"/>
        <end position="185"/>
    </location>
</feature>
<evidence type="ECO:0000256" key="5">
    <source>
        <dbReference type="ARBA" id="ARBA00022563"/>
    </source>
</evidence>
<dbReference type="Gene3D" id="3.30.1130.10">
    <property type="match status" value="1"/>
</dbReference>
<evidence type="ECO:0000313" key="9">
    <source>
        <dbReference type="EMBL" id="MDQ0643263.1"/>
    </source>
</evidence>
<evidence type="ECO:0000256" key="3">
    <source>
        <dbReference type="ARBA" id="ARBA00012715"/>
    </source>
</evidence>
<dbReference type="SUPFAM" id="SSF55620">
    <property type="entry name" value="Tetrahydrobiopterin biosynthesis enzymes-like"/>
    <property type="match status" value="1"/>
</dbReference>
<evidence type="ECO:0000256" key="1">
    <source>
        <dbReference type="ARBA" id="ARBA00001052"/>
    </source>
</evidence>
<dbReference type="InterPro" id="IPR043134">
    <property type="entry name" value="GTP-CH-I_N"/>
</dbReference>
<dbReference type="EMBL" id="JAUSXK010000001">
    <property type="protein sequence ID" value="MDQ0643263.1"/>
    <property type="molecule type" value="Genomic_DNA"/>
</dbReference>
<dbReference type="EC" id="3.5.4.16" evidence="3"/>
<dbReference type="InterPro" id="IPR001474">
    <property type="entry name" value="GTP_CycHdrlase_I"/>
</dbReference>
<dbReference type="InterPro" id="IPR020602">
    <property type="entry name" value="GTP_CycHdrlase_I_dom"/>
</dbReference>
<evidence type="ECO:0000256" key="7">
    <source>
        <dbReference type="ARBA" id="ARBA00030854"/>
    </source>
</evidence>
<comment type="catalytic activity">
    <reaction evidence="1">
        <text>GTP + H2O = 7,8-dihydroneopterin 3'-triphosphate + formate + H(+)</text>
        <dbReference type="Rhea" id="RHEA:17473"/>
        <dbReference type="ChEBI" id="CHEBI:15377"/>
        <dbReference type="ChEBI" id="CHEBI:15378"/>
        <dbReference type="ChEBI" id="CHEBI:15740"/>
        <dbReference type="ChEBI" id="CHEBI:37565"/>
        <dbReference type="ChEBI" id="CHEBI:58462"/>
        <dbReference type="EC" id="3.5.4.16"/>
    </reaction>
</comment>